<comment type="caution">
    <text evidence="8">The sequence shown here is derived from an EMBL/GenBank/DDBJ whole genome shotgun (WGS) entry which is preliminary data.</text>
</comment>
<evidence type="ECO:0000313" key="9">
    <source>
        <dbReference type="Proteomes" id="UP000742786"/>
    </source>
</evidence>
<feature type="transmembrane region" description="Helical" evidence="6">
    <location>
        <begin position="21"/>
        <end position="45"/>
    </location>
</feature>
<dbReference type="GO" id="GO:0022857">
    <property type="term" value="F:transmembrane transporter activity"/>
    <property type="evidence" value="ECO:0007669"/>
    <property type="project" value="InterPro"/>
</dbReference>
<keyword evidence="3 6" id="KW-0812">Transmembrane</keyword>
<dbReference type="PANTHER" id="PTHR23505:SF79">
    <property type="entry name" value="PROTEIN SPINSTER"/>
    <property type="match status" value="1"/>
</dbReference>
<keyword evidence="2" id="KW-0813">Transport</keyword>
<organism evidence="8 9">
    <name type="scientific">Georgfuchsia toluolica</name>
    <dbReference type="NCBI Taxonomy" id="424218"/>
    <lineage>
        <taxon>Bacteria</taxon>
        <taxon>Pseudomonadati</taxon>
        <taxon>Pseudomonadota</taxon>
        <taxon>Betaproteobacteria</taxon>
        <taxon>Nitrosomonadales</taxon>
        <taxon>Sterolibacteriaceae</taxon>
        <taxon>Georgfuchsia</taxon>
    </lineage>
</organism>
<feature type="domain" description="Major facilitator superfamily (MFS) profile" evidence="7">
    <location>
        <begin position="23"/>
        <end position="454"/>
    </location>
</feature>
<dbReference type="InterPro" id="IPR011701">
    <property type="entry name" value="MFS"/>
</dbReference>
<dbReference type="CDD" id="cd17328">
    <property type="entry name" value="MFS_spinster_like"/>
    <property type="match status" value="1"/>
</dbReference>
<reference evidence="8" key="1">
    <citation type="submission" date="2021-04" db="EMBL/GenBank/DDBJ databases">
        <authorList>
            <person name="Hornung B."/>
        </authorList>
    </citation>
    <scope>NUCLEOTIDE SEQUENCE</scope>
    <source>
        <strain evidence="8">G5G6</strain>
    </source>
</reference>
<evidence type="ECO:0000256" key="5">
    <source>
        <dbReference type="ARBA" id="ARBA00023136"/>
    </source>
</evidence>
<feature type="transmembrane region" description="Helical" evidence="6">
    <location>
        <begin position="57"/>
        <end position="78"/>
    </location>
</feature>
<dbReference type="RefSeq" id="WP_220634381.1">
    <property type="nucleotide sequence ID" value="NZ_CAJQUM010000001.1"/>
</dbReference>
<evidence type="ECO:0000313" key="8">
    <source>
        <dbReference type="EMBL" id="CAG4882294.1"/>
    </source>
</evidence>
<evidence type="ECO:0000256" key="1">
    <source>
        <dbReference type="ARBA" id="ARBA00004141"/>
    </source>
</evidence>
<dbReference type="PROSITE" id="PS50850">
    <property type="entry name" value="MFS"/>
    <property type="match status" value="1"/>
</dbReference>
<feature type="transmembrane region" description="Helical" evidence="6">
    <location>
        <begin position="428"/>
        <end position="447"/>
    </location>
</feature>
<dbReference type="PANTHER" id="PTHR23505">
    <property type="entry name" value="SPINSTER"/>
    <property type="match status" value="1"/>
</dbReference>
<feature type="transmembrane region" description="Helical" evidence="6">
    <location>
        <begin position="115"/>
        <end position="136"/>
    </location>
</feature>
<feature type="transmembrane region" description="Helical" evidence="6">
    <location>
        <begin position="179"/>
        <end position="198"/>
    </location>
</feature>
<dbReference type="InterPro" id="IPR036259">
    <property type="entry name" value="MFS_trans_sf"/>
</dbReference>
<comment type="subcellular location">
    <subcellularLocation>
        <location evidence="1">Membrane</location>
        <topology evidence="1">Multi-pass membrane protein</topology>
    </subcellularLocation>
</comment>
<keyword evidence="5 6" id="KW-0472">Membrane</keyword>
<proteinExistence type="predicted"/>
<protein>
    <submittedName>
        <fullName evidence="8">MFS-type efflux pump MSMEG_3705</fullName>
    </submittedName>
</protein>
<keyword evidence="9" id="KW-1185">Reference proteome</keyword>
<accession>A0A916J2P8</accession>
<evidence type="ECO:0000256" key="6">
    <source>
        <dbReference type="SAM" id="Phobius"/>
    </source>
</evidence>
<dbReference type="InterPro" id="IPR020846">
    <property type="entry name" value="MFS_dom"/>
</dbReference>
<feature type="transmembrane region" description="Helical" evidence="6">
    <location>
        <begin position="326"/>
        <end position="343"/>
    </location>
</feature>
<dbReference type="Gene3D" id="1.20.1250.20">
    <property type="entry name" value="MFS general substrate transporter like domains"/>
    <property type="match status" value="1"/>
</dbReference>
<evidence type="ECO:0000256" key="2">
    <source>
        <dbReference type="ARBA" id="ARBA00022448"/>
    </source>
</evidence>
<feature type="transmembrane region" description="Helical" evidence="6">
    <location>
        <begin position="148"/>
        <end position="167"/>
    </location>
</feature>
<evidence type="ECO:0000256" key="3">
    <source>
        <dbReference type="ARBA" id="ARBA00022692"/>
    </source>
</evidence>
<dbReference type="Proteomes" id="UP000742786">
    <property type="component" value="Unassembled WGS sequence"/>
</dbReference>
<gene>
    <name evidence="8" type="ORF">GTOL_10176</name>
</gene>
<dbReference type="Pfam" id="PF07690">
    <property type="entry name" value="MFS_1"/>
    <property type="match status" value="1"/>
</dbReference>
<name>A0A916J2P8_9PROT</name>
<feature type="transmembrane region" description="Helical" evidence="6">
    <location>
        <begin position="234"/>
        <end position="256"/>
    </location>
</feature>
<feature type="transmembrane region" description="Helical" evidence="6">
    <location>
        <begin position="268"/>
        <end position="293"/>
    </location>
</feature>
<evidence type="ECO:0000259" key="7">
    <source>
        <dbReference type="PROSITE" id="PS50850"/>
    </source>
</evidence>
<keyword evidence="4 6" id="KW-1133">Transmembrane helix</keyword>
<feature type="transmembrane region" description="Helical" evidence="6">
    <location>
        <begin position="90"/>
        <end position="109"/>
    </location>
</feature>
<dbReference type="SUPFAM" id="SSF103473">
    <property type="entry name" value="MFS general substrate transporter"/>
    <property type="match status" value="1"/>
</dbReference>
<dbReference type="AlphaFoldDB" id="A0A916J2P8"/>
<dbReference type="EMBL" id="CAJQUM010000001">
    <property type="protein sequence ID" value="CAG4882294.1"/>
    <property type="molecule type" value="Genomic_DNA"/>
</dbReference>
<evidence type="ECO:0000256" key="4">
    <source>
        <dbReference type="ARBA" id="ARBA00022989"/>
    </source>
</evidence>
<feature type="transmembrane region" description="Helical" evidence="6">
    <location>
        <begin position="364"/>
        <end position="385"/>
    </location>
</feature>
<dbReference type="InterPro" id="IPR044770">
    <property type="entry name" value="MFS_spinster-like"/>
</dbReference>
<feature type="transmembrane region" description="Helical" evidence="6">
    <location>
        <begin position="300"/>
        <end position="320"/>
    </location>
</feature>
<sequence>MTDSNAATKAPSVHFSTRYKIWLLFLLVAVYACSFLDRIVVAVLGQAIKTDLGLTDFQMGLIGGLSFALFFTISCIPLGRMAERCNRVRLISVCVVVWSIFATLCGYAQSFWQMILFRCGVGIGEAGTVPGAHALIADHFPPDRRATALGIFALGVPLGVLIASFAGGWLAQSFGWRSTFIYLGVPGVALGALTWFTLREPPRGLSDKTPVSADVPALSSVVRRMWSNRTTRNMVLGTVIGAFALQGINMFIPMYLSRVFGMSLAKAGFTFGLVIGVGGFIGISLGGIIADWLSPRDQRWYAWVPGCATLIAVPVATFAFLQDDSLLATSAIFLFATLTLCWNGPTFSTIHRMVEPRMRATSSAIMMVTMTLIGHGMGPPVIGFLSDMFASQAFTGGLYKAVCVSGAAAPAAGSELAVACLKASAVGIRNSMLCFVVVLVWAGLLYLRAAKTYREDLQQPRGTPVVTTRPVVTMAEVKT</sequence>
<dbReference type="GO" id="GO:0016020">
    <property type="term" value="C:membrane"/>
    <property type="evidence" value="ECO:0007669"/>
    <property type="project" value="UniProtKB-SubCell"/>
</dbReference>